<accession>A0AAU0UM86</accession>
<sequence>MKRQFDERIVETKRKISSRAFYIMLWGFLVVTLYRQFYLNQEFSDYGDYFIIWIAASFYVAFGEVLQGVNPFGSSRYKFWAVPLMMAGSILAVQIFQGTVVSFVEGVLTFVIALICSSVTLYVLFLLYRRWEKRNVDSD</sequence>
<reference evidence="2 3" key="1">
    <citation type="submission" date="2023-04" db="EMBL/GenBank/DDBJ databases">
        <authorList>
            <person name="Hsu D."/>
        </authorList>
    </citation>
    <scope>NUCLEOTIDE SEQUENCE [LARGE SCALE GENOMIC DNA]</scope>
    <source>
        <strain evidence="2 3">MK1</strain>
    </source>
</reference>
<keyword evidence="1" id="KW-1133">Transmembrane helix</keyword>
<evidence type="ECO:0000313" key="3">
    <source>
        <dbReference type="Proteomes" id="UP001329915"/>
    </source>
</evidence>
<feature type="transmembrane region" description="Helical" evidence="1">
    <location>
        <begin position="20"/>
        <end position="37"/>
    </location>
</feature>
<organism evidence="2 3">
    <name type="scientific">Metallumcola ferriviriculae</name>
    <dbReference type="NCBI Taxonomy" id="3039180"/>
    <lineage>
        <taxon>Bacteria</taxon>
        <taxon>Bacillati</taxon>
        <taxon>Bacillota</taxon>
        <taxon>Clostridia</taxon>
        <taxon>Neomoorellales</taxon>
        <taxon>Desulfitibacteraceae</taxon>
        <taxon>Metallumcola</taxon>
    </lineage>
</organism>
<evidence type="ECO:0000256" key="1">
    <source>
        <dbReference type="SAM" id="Phobius"/>
    </source>
</evidence>
<gene>
    <name evidence="2" type="ORF">MFMK1_001467</name>
</gene>
<dbReference type="KEGG" id="dbc:MFMK1_001467"/>
<name>A0AAU0UM86_9FIRM</name>
<evidence type="ECO:0000313" key="2">
    <source>
        <dbReference type="EMBL" id="WRO21657.1"/>
    </source>
</evidence>
<dbReference type="RefSeq" id="WP_366924488.1">
    <property type="nucleotide sequence ID" value="NZ_CP121694.1"/>
</dbReference>
<keyword evidence="1" id="KW-0472">Membrane</keyword>
<keyword evidence="3" id="KW-1185">Reference proteome</keyword>
<protein>
    <submittedName>
        <fullName evidence="2">Uncharacterized protein</fullName>
    </submittedName>
</protein>
<proteinExistence type="predicted"/>
<dbReference type="Proteomes" id="UP001329915">
    <property type="component" value="Chromosome"/>
</dbReference>
<dbReference type="EMBL" id="CP121694">
    <property type="protein sequence ID" value="WRO21657.1"/>
    <property type="molecule type" value="Genomic_DNA"/>
</dbReference>
<feature type="transmembrane region" description="Helical" evidence="1">
    <location>
        <begin position="107"/>
        <end position="128"/>
    </location>
</feature>
<feature type="transmembrane region" description="Helical" evidence="1">
    <location>
        <begin position="79"/>
        <end position="101"/>
    </location>
</feature>
<keyword evidence="1" id="KW-0812">Transmembrane</keyword>
<dbReference type="Pfam" id="PF20563">
    <property type="entry name" value="DUF6773"/>
    <property type="match status" value="1"/>
</dbReference>
<dbReference type="AlphaFoldDB" id="A0AAU0UM86"/>
<dbReference type="InterPro" id="IPR046664">
    <property type="entry name" value="DUF6773"/>
</dbReference>
<feature type="transmembrane region" description="Helical" evidence="1">
    <location>
        <begin position="49"/>
        <end position="67"/>
    </location>
</feature>